<feature type="transmembrane region" description="Helical" evidence="6">
    <location>
        <begin position="385"/>
        <end position="402"/>
    </location>
</feature>
<feature type="transmembrane region" description="Helical" evidence="6">
    <location>
        <begin position="282"/>
        <end position="301"/>
    </location>
</feature>
<accession>A0ABT7SFE2</accession>
<dbReference type="InterPro" id="IPR008457">
    <property type="entry name" value="Cu-R_CopD_dom"/>
</dbReference>
<organism evidence="8 9">
    <name type="scientific">Cellulomonas alba</name>
    <dbReference type="NCBI Taxonomy" id="3053467"/>
    <lineage>
        <taxon>Bacteria</taxon>
        <taxon>Bacillati</taxon>
        <taxon>Actinomycetota</taxon>
        <taxon>Actinomycetes</taxon>
        <taxon>Micrococcales</taxon>
        <taxon>Cellulomonadaceae</taxon>
        <taxon>Cellulomonas</taxon>
    </lineage>
</organism>
<feature type="transmembrane region" description="Helical" evidence="6">
    <location>
        <begin position="321"/>
        <end position="342"/>
    </location>
</feature>
<feature type="transmembrane region" description="Helical" evidence="6">
    <location>
        <begin position="414"/>
        <end position="431"/>
    </location>
</feature>
<feature type="transmembrane region" description="Helical" evidence="6">
    <location>
        <begin position="246"/>
        <end position="270"/>
    </location>
</feature>
<sequence length="689" mass="72729">MTTAPAPTSARPWWVAALAVAGAVCALVGVAFSGAVLAPVLRDPGAVVRWGLPATSTLTELAGSVTLGALVLAVGVLPRRVANDRRAGRPSARFGVADGSAYPRSLVVAAWAAGVWTVLAIVNLVLEYATVAGTSPTASTFGSQLGLFVTQIPLGRTLLFVVVVAALVSGLALVSSTPTGAAWATVPVLAALWQQAQLGHAAGAAGHSLAVSSMVVHLVSAAVWIGGLAALTLVVRRLGADIAAAVARYSVIAGWCYVGIAVSGLVNGVIRVDGWDDLLTRYGLLLLTKVALFGVLGVIGLAHRGRVVPRLVADPARRGLFWRLVLVELTVMGAVSGVAVALGETAPPVAEVPPPDPTPAYQLTGHPLPPPLVAVRWFTEWDWDLVLAFAAGAAIVVYLRWVWRLRRRGDSWSWARTASWVVGMLLFAWATSGAPNRYGHVLFSAHMVQHMVLAAVVPIFLALAGPVSLALRALPVRSSLLAGDASRGPREWILVLVQSRVGQFLAHPVVAAVNFVASMIVFYYSGLFEWSLRTGVGHYAMVVHFTLVGYLFVNGIVGVDPGPKRLPYPQRLLLLFATMAFHAFFGVTLVGGDALLVADWYGLMGRTWGPSAIADQQAGGAITWGIGEIPTLAVAIGVVYAWSQDEERAARRRDRKVAREGDLELDEYNAMLARLAERDSDDRGTHPGA</sequence>
<feature type="transmembrane region" description="Helical" evidence="6">
    <location>
        <begin position="451"/>
        <end position="471"/>
    </location>
</feature>
<feature type="domain" description="Copper resistance protein D" evidence="7">
    <location>
        <begin position="244"/>
        <end position="342"/>
    </location>
</feature>
<feature type="transmembrane region" description="Helical" evidence="6">
    <location>
        <begin position="214"/>
        <end position="234"/>
    </location>
</feature>
<comment type="subcellular location">
    <subcellularLocation>
        <location evidence="1">Cell membrane</location>
        <topology evidence="1">Multi-pass membrane protein</topology>
    </subcellularLocation>
</comment>
<evidence type="ECO:0000256" key="2">
    <source>
        <dbReference type="ARBA" id="ARBA00022475"/>
    </source>
</evidence>
<feature type="transmembrane region" description="Helical" evidence="6">
    <location>
        <begin position="504"/>
        <end position="524"/>
    </location>
</feature>
<keyword evidence="9" id="KW-1185">Reference proteome</keyword>
<dbReference type="InterPro" id="IPR032694">
    <property type="entry name" value="CopC/D"/>
</dbReference>
<feature type="transmembrane region" description="Helical" evidence="6">
    <location>
        <begin position="12"/>
        <end position="41"/>
    </location>
</feature>
<feature type="transmembrane region" description="Helical" evidence="6">
    <location>
        <begin position="572"/>
        <end position="601"/>
    </location>
</feature>
<evidence type="ECO:0000256" key="4">
    <source>
        <dbReference type="ARBA" id="ARBA00022989"/>
    </source>
</evidence>
<feature type="transmembrane region" description="Helical" evidence="6">
    <location>
        <begin position="102"/>
        <end position="126"/>
    </location>
</feature>
<gene>
    <name evidence="8" type="ORF">QRT04_08165</name>
</gene>
<dbReference type="Pfam" id="PF05425">
    <property type="entry name" value="CopD"/>
    <property type="match status" value="1"/>
</dbReference>
<feature type="transmembrane region" description="Helical" evidence="6">
    <location>
        <begin position="621"/>
        <end position="643"/>
    </location>
</feature>
<keyword evidence="2" id="KW-1003">Cell membrane</keyword>
<dbReference type="PANTHER" id="PTHR34820:SF4">
    <property type="entry name" value="INNER MEMBRANE PROTEIN YEBZ"/>
    <property type="match status" value="1"/>
</dbReference>
<evidence type="ECO:0000256" key="1">
    <source>
        <dbReference type="ARBA" id="ARBA00004651"/>
    </source>
</evidence>
<dbReference type="Pfam" id="PF09678">
    <property type="entry name" value="Caa3_CtaG"/>
    <property type="match status" value="1"/>
</dbReference>
<evidence type="ECO:0000256" key="3">
    <source>
        <dbReference type="ARBA" id="ARBA00022692"/>
    </source>
</evidence>
<proteinExistence type="predicted"/>
<feature type="transmembrane region" description="Helical" evidence="6">
    <location>
        <begin position="154"/>
        <end position="174"/>
    </location>
</feature>
<dbReference type="Proteomes" id="UP001529338">
    <property type="component" value="Unassembled WGS sequence"/>
</dbReference>
<name>A0ABT7SFE2_9CELL</name>
<comment type="caution">
    <text evidence="8">The sequence shown here is derived from an EMBL/GenBank/DDBJ whole genome shotgun (WGS) entry which is preliminary data.</text>
</comment>
<evidence type="ECO:0000256" key="5">
    <source>
        <dbReference type="ARBA" id="ARBA00023136"/>
    </source>
</evidence>
<evidence type="ECO:0000313" key="9">
    <source>
        <dbReference type="Proteomes" id="UP001529338"/>
    </source>
</evidence>
<feature type="transmembrane region" description="Helical" evidence="6">
    <location>
        <begin position="536"/>
        <end position="560"/>
    </location>
</feature>
<keyword evidence="3 6" id="KW-0812">Transmembrane</keyword>
<keyword evidence="4 6" id="KW-1133">Transmembrane helix</keyword>
<evidence type="ECO:0000259" key="7">
    <source>
        <dbReference type="Pfam" id="PF05425"/>
    </source>
</evidence>
<feature type="transmembrane region" description="Helical" evidence="6">
    <location>
        <begin position="181"/>
        <end position="202"/>
    </location>
</feature>
<feature type="transmembrane region" description="Helical" evidence="6">
    <location>
        <begin position="61"/>
        <end position="81"/>
    </location>
</feature>
<protein>
    <submittedName>
        <fullName evidence="8">Cytochrome c oxidase assembly protein</fullName>
    </submittedName>
</protein>
<dbReference type="PANTHER" id="PTHR34820">
    <property type="entry name" value="INNER MEMBRANE PROTEIN YEBZ"/>
    <property type="match status" value="1"/>
</dbReference>
<reference evidence="8 9" key="1">
    <citation type="submission" date="2023-06" db="EMBL/GenBank/DDBJ databases">
        <title>Cellulomonas sp. MW4 Whole genome sequence.</title>
        <authorList>
            <person name="Park S."/>
        </authorList>
    </citation>
    <scope>NUCLEOTIDE SEQUENCE [LARGE SCALE GENOMIC DNA]</scope>
    <source>
        <strain evidence="8 9">MW4</strain>
    </source>
</reference>
<keyword evidence="5 6" id="KW-0472">Membrane</keyword>
<evidence type="ECO:0000256" key="6">
    <source>
        <dbReference type="SAM" id="Phobius"/>
    </source>
</evidence>
<dbReference type="InterPro" id="IPR019108">
    <property type="entry name" value="Caa3_assmbl_CtaG-rel"/>
</dbReference>
<evidence type="ECO:0000313" key="8">
    <source>
        <dbReference type="EMBL" id="MDM7854902.1"/>
    </source>
</evidence>
<dbReference type="RefSeq" id="WP_289454722.1">
    <property type="nucleotide sequence ID" value="NZ_JAUCGQ010000001.1"/>
</dbReference>
<dbReference type="EMBL" id="JAUCGQ010000001">
    <property type="protein sequence ID" value="MDM7854902.1"/>
    <property type="molecule type" value="Genomic_DNA"/>
</dbReference>